<accession>A0ABW8UUR5</accession>
<dbReference type="EMBL" id="JBHDIY010000002">
    <property type="protein sequence ID" value="MFL4470851.1"/>
    <property type="molecule type" value="Genomic_DNA"/>
</dbReference>
<dbReference type="Proteomes" id="UP001627408">
    <property type="component" value="Unassembled WGS sequence"/>
</dbReference>
<protein>
    <submittedName>
        <fullName evidence="2">Uncharacterized protein</fullName>
    </submittedName>
</protein>
<organism evidence="2 3">
    <name type="scientific">Tateyamaria armeniaca</name>
    <dbReference type="NCBI Taxonomy" id="2518930"/>
    <lineage>
        <taxon>Bacteria</taxon>
        <taxon>Pseudomonadati</taxon>
        <taxon>Pseudomonadota</taxon>
        <taxon>Alphaproteobacteria</taxon>
        <taxon>Rhodobacterales</taxon>
        <taxon>Roseobacteraceae</taxon>
        <taxon>Tateyamaria</taxon>
    </lineage>
</organism>
<feature type="transmembrane region" description="Helical" evidence="1">
    <location>
        <begin position="36"/>
        <end position="53"/>
    </location>
</feature>
<evidence type="ECO:0000313" key="3">
    <source>
        <dbReference type="Proteomes" id="UP001627408"/>
    </source>
</evidence>
<feature type="transmembrane region" description="Helical" evidence="1">
    <location>
        <begin position="6"/>
        <end position="29"/>
    </location>
</feature>
<feature type="transmembrane region" description="Helical" evidence="1">
    <location>
        <begin position="59"/>
        <end position="81"/>
    </location>
</feature>
<evidence type="ECO:0000313" key="2">
    <source>
        <dbReference type="EMBL" id="MFL4470851.1"/>
    </source>
</evidence>
<evidence type="ECO:0000256" key="1">
    <source>
        <dbReference type="SAM" id="Phobius"/>
    </source>
</evidence>
<keyword evidence="1" id="KW-0472">Membrane</keyword>
<dbReference type="RefSeq" id="WP_407592689.1">
    <property type="nucleotide sequence ID" value="NZ_JBHDIY010000002.1"/>
</dbReference>
<reference evidence="2 3" key="1">
    <citation type="submission" date="2024-08" db="EMBL/GenBank/DDBJ databases">
        <title>Tateyamaria sp. nov., isolated from marine algae.</title>
        <authorList>
            <person name="Choi B.J."/>
            <person name="Kim J.M."/>
            <person name="Lee J.K."/>
            <person name="Choi D.G."/>
            <person name="Bayburt H."/>
            <person name="Baek J.H."/>
            <person name="Han D.M."/>
            <person name="Jeon C.O."/>
        </authorList>
    </citation>
    <scope>NUCLEOTIDE SEQUENCE [LARGE SCALE GENOMIC DNA]</scope>
    <source>
        <strain evidence="2 3">KMU-156</strain>
    </source>
</reference>
<comment type="caution">
    <text evidence="2">The sequence shown here is derived from an EMBL/GenBank/DDBJ whole genome shotgun (WGS) entry which is preliminary data.</text>
</comment>
<gene>
    <name evidence="2" type="ORF">ACERZ8_13510</name>
</gene>
<proteinExistence type="predicted"/>
<keyword evidence="3" id="KW-1185">Reference proteome</keyword>
<name>A0ABW8UUR5_9RHOB</name>
<keyword evidence="1" id="KW-0812">Transmembrane</keyword>
<keyword evidence="1" id="KW-1133">Transmembrane helix</keyword>
<sequence>MLQALPFEFWVVAGGLTLLMAVAAFFLGAPQWWQRGLARSALVVSCAGLFVYTMTYVSVLAAVIVVVLPLLMIIAFFTNLFGGLF</sequence>